<sequence length="40" mass="4533">MSEVISKISDKLKSLEKELELVEAKTESSEFFNLGSLEML</sequence>
<comment type="caution">
    <text evidence="1">The sequence shown here is derived from an EMBL/GenBank/DDBJ whole genome shotgun (WGS) entry which is preliminary data.</text>
</comment>
<dbReference type="Proteomes" id="UP001153678">
    <property type="component" value="Unassembled WGS sequence"/>
</dbReference>
<dbReference type="AlphaFoldDB" id="A0A9W4TAD8"/>
<dbReference type="EMBL" id="CAMKVN010016761">
    <property type="protein sequence ID" value="CAI2197649.1"/>
    <property type="molecule type" value="Genomic_DNA"/>
</dbReference>
<reference evidence="1" key="1">
    <citation type="submission" date="2022-08" db="EMBL/GenBank/DDBJ databases">
        <authorList>
            <person name="Kallberg Y."/>
            <person name="Tangrot J."/>
            <person name="Rosling A."/>
        </authorList>
    </citation>
    <scope>NUCLEOTIDE SEQUENCE</scope>
    <source>
        <strain evidence="1">Wild A</strain>
    </source>
</reference>
<name>A0A9W4TAD8_9GLOM</name>
<keyword evidence="2" id="KW-1185">Reference proteome</keyword>
<evidence type="ECO:0000313" key="2">
    <source>
        <dbReference type="Proteomes" id="UP001153678"/>
    </source>
</evidence>
<gene>
    <name evidence="1" type="ORF">FWILDA_LOCUS18182</name>
</gene>
<evidence type="ECO:0000313" key="1">
    <source>
        <dbReference type="EMBL" id="CAI2197649.1"/>
    </source>
</evidence>
<proteinExistence type="predicted"/>
<protein>
    <submittedName>
        <fullName evidence="1">2357_t:CDS:1</fullName>
    </submittedName>
</protein>
<organism evidence="1 2">
    <name type="scientific">Funneliformis geosporum</name>
    <dbReference type="NCBI Taxonomy" id="1117311"/>
    <lineage>
        <taxon>Eukaryota</taxon>
        <taxon>Fungi</taxon>
        <taxon>Fungi incertae sedis</taxon>
        <taxon>Mucoromycota</taxon>
        <taxon>Glomeromycotina</taxon>
        <taxon>Glomeromycetes</taxon>
        <taxon>Glomerales</taxon>
        <taxon>Glomeraceae</taxon>
        <taxon>Funneliformis</taxon>
    </lineage>
</organism>
<feature type="non-terminal residue" evidence="1">
    <location>
        <position position="40"/>
    </location>
</feature>
<accession>A0A9W4TAD8</accession>